<evidence type="ECO:0000313" key="3">
    <source>
        <dbReference type="EMBL" id="OAT50734.1"/>
    </source>
</evidence>
<evidence type="ECO:0000256" key="1">
    <source>
        <dbReference type="SAM" id="MobiDB-lite"/>
    </source>
</evidence>
<organism evidence="3 4">
    <name type="scientific">Providencia heimbachae ATCC 35613</name>
    <dbReference type="NCBI Taxonomy" id="1354272"/>
    <lineage>
        <taxon>Bacteria</taxon>
        <taxon>Pseudomonadati</taxon>
        <taxon>Pseudomonadota</taxon>
        <taxon>Gammaproteobacteria</taxon>
        <taxon>Enterobacterales</taxon>
        <taxon>Morganellaceae</taxon>
        <taxon>Providencia</taxon>
    </lineage>
</organism>
<dbReference type="Proteomes" id="UP000078224">
    <property type="component" value="Unassembled WGS sequence"/>
</dbReference>
<comment type="caution">
    <text evidence="3">The sequence shown here is derived from an EMBL/GenBank/DDBJ whole genome shotgun (WGS) entry which is preliminary data.</text>
</comment>
<dbReference type="EMBL" id="LXEW01000035">
    <property type="protein sequence ID" value="OAT50734.1"/>
    <property type="molecule type" value="Genomic_DNA"/>
</dbReference>
<dbReference type="RefSeq" id="WP_082787499.1">
    <property type="nucleotide sequence ID" value="NZ_LXEW01000035.1"/>
</dbReference>
<keyword evidence="2" id="KW-1133">Transmembrane helix</keyword>
<reference evidence="3 4" key="1">
    <citation type="submission" date="2016-04" db="EMBL/GenBank/DDBJ databases">
        <title>ATOL: Assembling a taxonomically balanced genome-scale reconstruction of the evolutionary history of the Enterobacteriaceae.</title>
        <authorList>
            <person name="Plunkett G.III."/>
            <person name="Neeno-Eckwall E.C."/>
            <person name="Glasner J.D."/>
            <person name="Perna N.T."/>
        </authorList>
    </citation>
    <scope>NUCLEOTIDE SEQUENCE [LARGE SCALE GENOMIC DNA]</scope>
    <source>
        <strain evidence="3 4">ATCC 35613</strain>
    </source>
</reference>
<gene>
    <name evidence="3" type="ORF">M998_2373</name>
</gene>
<keyword evidence="2" id="KW-0472">Membrane</keyword>
<feature type="transmembrane region" description="Helical" evidence="2">
    <location>
        <begin position="125"/>
        <end position="145"/>
    </location>
</feature>
<dbReference type="OrthoDB" id="9155572at2"/>
<dbReference type="PATRIC" id="fig|1354272.4.peg.2416"/>
<dbReference type="Pfam" id="PF10754">
    <property type="entry name" value="DUF2569"/>
    <property type="match status" value="1"/>
</dbReference>
<feature type="transmembrane region" description="Helical" evidence="2">
    <location>
        <begin position="90"/>
        <end position="113"/>
    </location>
</feature>
<feature type="compositionally biased region" description="Polar residues" evidence="1">
    <location>
        <begin position="19"/>
        <end position="33"/>
    </location>
</feature>
<feature type="transmembrane region" description="Helical" evidence="2">
    <location>
        <begin position="157"/>
        <end position="175"/>
    </location>
</feature>
<keyword evidence="4" id="KW-1185">Reference proteome</keyword>
<feature type="transmembrane region" description="Helical" evidence="2">
    <location>
        <begin position="39"/>
        <end position="63"/>
    </location>
</feature>
<sequence length="183" mass="20840">MRNEENNSSQGGIQPPSHGETNAITSPPRQKQPSELKGLGGWLILPMLGIVLSIFILPFAIYMQNVEVIEYWDELTNAQSDSFIPLFKELIYFEVLGNSILYAALLFLCYVFFTKKKITIKVYIFFQLFSLLLTISDIVLAMSLLDLELESSDIKDIMRGVVSCAIWIPYFLLSVRVKNTFIN</sequence>
<evidence type="ECO:0008006" key="5">
    <source>
        <dbReference type="Google" id="ProtNLM"/>
    </source>
</evidence>
<dbReference type="AlphaFoldDB" id="A0A1B7JSN6"/>
<evidence type="ECO:0000313" key="4">
    <source>
        <dbReference type="Proteomes" id="UP000078224"/>
    </source>
</evidence>
<keyword evidence="2" id="KW-0812">Transmembrane</keyword>
<feature type="compositionally biased region" description="Polar residues" evidence="1">
    <location>
        <begin position="1"/>
        <end position="12"/>
    </location>
</feature>
<dbReference type="InterPro" id="IPR019690">
    <property type="entry name" value="DUF2569"/>
</dbReference>
<proteinExistence type="predicted"/>
<name>A0A1B7JSN6_9GAMM</name>
<accession>A0A1B7JSN6</accession>
<protein>
    <recommendedName>
        <fullName evidence="5">DUF2569 domain-containing protein</fullName>
    </recommendedName>
</protein>
<feature type="region of interest" description="Disordered" evidence="1">
    <location>
        <begin position="1"/>
        <end position="33"/>
    </location>
</feature>
<evidence type="ECO:0000256" key="2">
    <source>
        <dbReference type="SAM" id="Phobius"/>
    </source>
</evidence>